<accession>A0A2I2MGS6</accession>
<dbReference type="EMBL" id="LT966316">
    <property type="protein sequence ID" value="SOU92513.1"/>
    <property type="molecule type" value="Genomic_DNA"/>
</dbReference>
<dbReference type="AlphaFoldDB" id="A0A2I2MGS6"/>
<protein>
    <submittedName>
        <fullName evidence="1">Uncharacterized protein</fullName>
    </submittedName>
</protein>
<sequence length="204" mass="23262">MESGESRKKEILRNSVEEIRESLSVMFLPPLKEDFVCLVLEKLSEKDILMVSEGVRKILFGTEFWQVMERMGDCLNPNKKSSSGKDLERHFATKNAGKTNYRRGVSAEKRKNKEDFSCFLRDPRILYLDSRISGDANLHGGRGDVSSEGALPERILRRSVIQQWLDAGGDPMDVIRQVRRNLRYPENVTESLGKVSEAKKGRSL</sequence>
<organism evidence="1">
    <name type="scientific">Leptospirillum ferriphilum</name>
    <dbReference type="NCBI Taxonomy" id="178606"/>
    <lineage>
        <taxon>Bacteria</taxon>
        <taxon>Pseudomonadati</taxon>
        <taxon>Nitrospirota</taxon>
        <taxon>Nitrospiria</taxon>
        <taxon>Nitrospirales</taxon>
        <taxon>Nitrospiraceae</taxon>
        <taxon>Leptospirillum</taxon>
    </lineage>
</organism>
<reference evidence="1" key="1">
    <citation type="submission" date="2017-12" db="EMBL/GenBank/DDBJ databases">
        <authorList>
            <consortium name="SysMetEx"/>
        </authorList>
    </citation>
    <scope>NUCLEOTIDE SEQUENCE</scope>
    <source>
        <strain evidence="1">Pb_238</strain>
    </source>
</reference>
<name>A0A2I2MGS6_9BACT</name>
<gene>
    <name evidence="1" type="ORF">LFTS_01140</name>
</gene>
<dbReference type="RefSeq" id="WP_143468956.1">
    <property type="nucleotide sequence ID" value="NZ_OBMB01000001.1"/>
</dbReference>
<proteinExistence type="predicted"/>
<evidence type="ECO:0000313" key="1">
    <source>
        <dbReference type="EMBL" id="SOU92513.1"/>
    </source>
</evidence>